<evidence type="ECO:0000256" key="2">
    <source>
        <dbReference type="ARBA" id="ARBA00022723"/>
    </source>
</evidence>
<dbReference type="PROSITE" id="PS00018">
    <property type="entry name" value="EF_HAND_1"/>
    <property type="match status" value="1"/>
</dbReference>
<dbReference type="Gene3D" id="1.10.1330.10">
    <property type="entry name" value="Dockerin domain"/>
    <property type="match status" value="1"/>
</dbReference>
<keyword evidence="2" id="KW-0479">Metal-binding</keyword>
<evidence type="ECO:0000313" key="8">
    <source>
        <dbReference type="EMBL" id="QDT12612.1"/>
    </source>
</evidence>
<dbReference type="GO" id="GO:0006508">
    <property type="term" value="P:proteolysis"/>
    <property type="evidence" value="ECO:0007669"/>
    <property type="project" value="UniProtKB-KW"/>
</dbReference>
<dbReference type="GO" id="GO:0005509">
    <property type="term" value="F:calcium ion binding"/>
    <property type="evidence" value="ECO:0007669"/>
    <property type="project" value="InterPro"/>
</dbReference>
<reference evidence="8 9" key="1">
    <citation type="submission" date="2019-02" db="EMBL/GenBank/DDBJ databases">
        <title>Deep-cultivation of Planctomycetes and their phenomic and genomic characterization uncovers novel biology.</title>
        <authorList>
            <person name="Wiegand S."/>
            <person name="Jogler M."/>
            <person name="Boedeker C."/>
            <person name="Pinto D."/>
            <person name="Vollmers J."/>
            <person name="Rivas-Marin E."/>
            <person name="Kohn T."/>
            <person name="Peeters S.H."/>
            <person name="Heuer A."/>
            <person name="Rast P."/>
            <person name="Oberbeckmann S."/>
            <person name="Bunk B."/>
            <person name="Jeske O."/>
            <person name="Meyerdierks A."/>
            <person name="Storesund J.E."/>
            <person name="Kallscheuer N."/>
            <person name="Luecker S."/>
            <person name="Lage O.M."/>
            <person name="Pohl T."/>
            <person name="Merkel B.J."/>
            <person name="Hornburger P."/>
            <person name="Mueller R.-W."/>
            <person name="Bruemmer F."/>
            <person name="Labrenz M."/>
            <person name="Spormann A.M."/>
            <person name="Op den Camp H."/>
            <person name="Overmann J."/>
            <person name="Amann R."/>
            <person name="Jetten M.S.M."/>
            <person name="Mascher T."/>
            <person name="Medema M.H."/>
            <person name="Devos D.P."/>
            <person name="Kaster A.-K."/>
            <person name="Ovreas L."/>
            <person name="Rohde M."/>
            <person name="Galperin M.Y."/>
            <person name="Jogler C."/>
        </authorList>
    </citation>
    <scope>NUCLEOTIDE SEQUENCE [LARGE SCALE GENOMIC DNA]</scope>
    <source>
        <strain evidence="8 9">K23_9</strain>
    </source>
</reference>
<keyword evidence="5" id="KW-0482">Metalloprotease</keyword>
<dbReference type="Pfam" id="PF13202">
    <property type="entry name" value="EF-hand_5"/>
    <property type="match status" value="1"/>
</dbReference>
<dbReference type="Gene3D" id="1.10.238.10">
    <property type="entry name" value="EF-hand"/>
    <property type="match status" value="1"/>
</dbReference>
<evidence type="ECO:0000256" key="4">
    <source>
        <dbReference type="ARBA" id="ARBA00022833"/>
    </source>
</evidence>
<feature type="domain" description="Peptidase metallopeptidase" evidence="7">
    <location>
        <begin position="35"/>
        <end position="200"/>
    </location>
</feature>
<sequence length="562" mass="60374">MFQLFSRRKTQSHRIRTKRRKLAAEPLEHRRVLAASLGWDGPGLGSAELTYHVANSPSSLSQAETNAAIETALAAWSSAADITFTPTNQSGLRDSIDISFTNIDGIGGTLAQAYFPDDVNPARIAGDIQFDISDAWEVGNSMGNQAFDLVYVAVHEIGHSLGLDHTQASNSVLAPFVSAGRSFSSLDAGDVAGIQELYAAVDGQSTVGIPADEPSSDESPIDESPANDNADDTNASDSDDNPFPRWRWRRGGNWRRWGGRLDGATPQFNYVSPSDVNRDGSTTPADVLMVINQLSDSALEPESLDDVDVGALGFDGLCDANGDGSITPADALTVINVLADDAAPSSLDVANVDSSSVENTDLDMDDGDSELPVSETDEAADTEEDSVALDDTEAAIDDGGLVDDSADPEDNVDDHDRHHRNRRGHSVLSGRSAETLVTRFDTNEDGALSEDEVPERLWAKFADSEIDADGDGLISLTEIEMLATAARQESFDNKDADGDGFIVESEVSARAWSKISAADVDDDEAVSFDELESFKAQQQADESESVLAERVRRSHDRRRSFR</sequence>
<keyword evidence="9" id="KW-1185">Reference proteome</keyword>
<dbReference type="Pfam" id="PF00413">
    <property type="entry name" value="Peptidase_M10"/>
    <property type="match status" value="1"/>
</dbReference>
<evidence type="ECO:0000256" key="6">
    <source>
        <dbReference type="SAM" id="MobiDB-lite"/>
    </source>
</evidence>
<organism evidence="8 9">
    <name type="scientific">Stieleria marina</name>
    <dbReference type="NCBI Taxonomy" id="1930275"/>
    <lineage>
        <taxon>Bacteria</taxon>
        <taxon>Pseudomonadati</taxon>
        <taxon>Planctomycetota</taxon>
        <taxon>Planctomycetia</taxon>
        <taxon>Pirellulales</taxon>
        <taxon>Pirellulaceae</taxon>
        <taxon>Stieleria</taxon>
    </lineage>
</organism>
<dbReference type="PANTHER" id="PTHR10201:SF323">
    <property type="entry name" value="MATRIX METALLOPROTEINASE-21"/>
    <property type="match status" value="1"/>
</dbReference>
<evidence type="ECO:0000313" key="9">
    <source>
        <dbReference type="Proteomes" id="UP000319817"/>
    </source>
</evidence>
<dbReference type="GO" id="GO:0004222">
    <property type="term" value="F:metalloendopeptidase activity"/>
    <property type="evidence" value="ECO:0007669"/>
    <property type="project" value="InterPro"/>
</dbReference>
<feature type="compositionally biased region" description="Low complexity" evidence="6">
    <location>
        <begin position="222"/>
        <end position="236"/>
    </location>
</feature>
<keyword evidence="3" id="KW-0378">Hydrolase</keyword>
<dbReference type="GO" id="GO:0000272">
    <property type="term" value="P:polysaccharide catabolic process"/>
    <property type="evidence" value="ECO:0007669"/>
    <property type="project" value="InterPro"/>
</dbReference>
<dbReference type="InterPro" id="IPR002048">
    <property type="entry name" value="EF_hand_dom"/>
</dbReference>
<feature type="region of interest" description="Disordered" evidence="6">
    <location>
        <begin position="205"/>
        <end position="247"/>
    </location>
</feature>
<evidence type="ECO:0000259" key="7">
    <source>
        <dbReference type="SMART" id="SM00235"/>
    </source>
</evidence>
<dbReference type="Gene3D" id="3.40.390.10">
    <property type="entry name" value="Collagenase (Catalytic Domain)"/>
    <property type="match status" value="1"/>
</dbReference>
<dbReference type="InterPro" id="IPR006026">
    <property type="entry name" value="Peptidase_Metallo"/>
</dbReference>
<dbReference type="RefSeq" id="WP_145420489.1">
    <property type="nucleotide sequence ID" value="NZ_CP036526.1"/>
</dbReference>
<dbReference type="InterPro" id="IPR011992">
    <property type="entry name" value="EF-hand-dom_pair"/>
</dbReference>
<dbReference type="InterPro" id="IPR036439">
    <property type="entry name" value="Dockerin_dom_sf"/>
</dbReference>
<keyword evidence="1" id="KW-0645">Protease</keyword>
<dbReference type="InterPro" id="IPR001818">
    <property type="entry name" value="Pept_M10_metallopeptidase"/>
</dbReference>
<feature type="compositionally biased region" description="Acidic residues" evidence="6">
    <location>
        <begin position="360"/>
        <end position="413"/>
    </location>
</feature>
<feature type="region of interest" description="Disordered" evidence="6">
    <location>
        <begin position="349"/>
        <end position="428"/>
    </location>
</feature>
<dbReference type="GO" id="GO:0031012">
    <property type="term" value="C:extracellular matrix"/>
    <property type="evidence" value="ECO:0007669"/>
    <property type="project" value="InterPro"/>
</dbReference>
<gene>
    <name evidence="8" type="ORF">K239x_46220</name>
</gene>
<name>A0A517NZT0_9BACT</name>
<dbReference type="OrthoDB" id="252952at2"/>
<evidence type="ECO:0000256" key="5">
    <source>
        <dbReference type="ARBA" id="ARBA00023049"/>
    </source>
</evidence>
<dbReference type="GO" id="GO:0008270">
    <property type="term" value="F:zinc ion binding"/>
    <property type="evidence" value="ECO:0007669"/>
    <property type="project" value="InterPro"/>
</dbReference>
<dbReference type="PRINTS" id="PR00138">
    <property type="entry name" value="MATRIXIN"/>
</dbReference>
<dbReference type="InterPro" id="IPR024079">
    <property type="entry name" value="MetalloPept_cat_dom_sf"/>
</dbReference>
<accession>A0A517NZT0</accession>
<dbReference type="SMART" id="SM00235">
    <property type="entry name" value="ZnMc"/>
    <property type="match status" value="1"/>
</dbReference>
<dbReference type="InterPro" id="IPR021190">
    <property type="entry name" value="Pept_M10A"/>
</dbReference>
<dbReference type="SUPFAM" id="SSF55486">
    <property type="entry name" value="Metalloproteases ('zincins'), catalytic domain"/>
    <property type="match status" value="1"/>
</dbReference>
<dbReference type="SUPFAM" id="SSF47473">
    <property type="entry name" value="EF-hand"/>
    <property type="match status" value="1"/>
</dbReference>
<evidence type="ECO:0000256" key="1">
    <source>
        <dbReference type="ARBA" id="ARBA00022670"/>
    </source>
</evidence>
<feature type="region of interest" description="Disordered" evidence="6">
    <location>
        <begin position="534"/>
        <end position="562"/>
    </location>
</feature>
<proteinExistence type="predicted"/>
<dbReference type="AlphaFoldDB" id="A0A517NZT0"/>
<dbReference type="Proteomes" id="UP000319817">
    <property type="component" value="Chromosome"/>
</dbReference>
<feature type="compositionally biased region" description="Basic residues" evidence="6">
    <location>
        <begin position="552"/>
        <end position="562"/>
    </location>
</feature>
<dbReference type="InterPro" id="IPR018247">
    <property type="entry name" value="EF_Hand_1_Ca_BS"/>
</dbReference>
<protein>
    <submittedName>
        <fullName evidence="8">Matrixin</fullName>
    </submittedName>
</protein>
<dbReference type="PANTHER" id="PTHR10201">
    <property type="entry name" value="MATRIX METALLOPROTEINASE"/>
    <property type="match status" value="1"/>
</dbReference>
<keyword evidence="4" id="KW-0862">Zinc</keyword>
<dbReference type="EMBL" id="CP036526">
    <property type="protein sequence ID" value="QDT12612.1"/>
    <property type="molecule type" value="Genomic_DNA"/>
</dbReference>
<evidence type="ECO:0000256" key="3">
    <source>
        <dbReference type="ARBA" id="ARBA00022801"/>
    </source>
</evidence>